<dbReference type="GO" id="GO:0005794">
    <property type="term" value="C:Golgi apparatus"/>
    <property type="evidence" value="ECO:0007669"/>
    <property type="project" value="TreeGrafter"/>
</dbReference>
<keyword evidence="15" id="KW-1185">Reference proteome</keyword>
<keyword evidence="5" id="KW-0677">Repeat</keyword>
<feature type="compositionally biased region" description="Basic and acidic residues" evidence="14">
    <location>
        <begin position="1"/>
        <end position="11"/>
    </location>
</feature>
<dbReference type="Proteomes" id="UP001318040">
    <property type="component" value="Chromosome 23"/>
</dbReference>
<feature type="region of interest" description="Disordered" evidence="14">
    <location>
        <begin position="1"/>
        <end position="106"/>
    </location>
</feature>
<dbReference type="GO" id="GO:0005793">
    <property type="term" value="C:endoplasmic reticulum-Golgi intermediate compartment"/>
    <property type="evidence" value="ECO:0007669"/>
    <property type="project" value="UniProtKB-SubCell"/>
</dbReference>
<keyword evidence="6 13" id="KW-0802">TPR repeat</keyword>
<evidence type="ECO:0000256" key="13">
    <source>
        <dbReference type="PROSITE-ProRule" id="PRU00339"/>
    </source>
</evidence>
<keyword evidence="7" id="KW-0931">ER-Golgi transport</keyword>
<evidence type="ECO:0000313" key="15">
    <source>
        <dbReference type="Proteomes" id="UP001318040"/>
    </source>
</evidence>
<accession>A0AAJ7TEW0</accession>
<dbReference type="GO" id="GO:0016192">
    <property type="term" value="P:vesicle-mediated transport"/>
    <property type="evidence" value="ECO:0007669"/>
    <property type="project" value="UniProtKB-KW"/>
</dbReference>
<evidence type="ECO:0000256" key="8">
    <source>
        <dbReference type="ARBA" id="ARBA00023242"/>
    </source>
</evidence>
<dbReference type="InterPro" id="IPR011990">
    <property type="entry name" value="TPR-like_helical_dom_sf"/>
</dbReference>
<feature type="compositionally biased region" description="Low complexity" evidence="14">
    <location>
        <begin position="273"/>
        <end position="287"/>
    </location>
</feature>
<dbReference type="PANTHER" id="PTHR21581">
    <property type="entry name" value="D-ALANYL-D-ALANINE CARBOXYPEPTIDASE"/>
    <property type="match status" value="1"/>
</dbReference>
<evidence type="ECO:0000256" key="9">
    <source>
        <dbReference type="ARBA" id="ARBA00058339"/>
    </source>
</evidence>
<gene>
    <name evidence="16 17" type="primary">TRAPPC12</name>
</gene>
<dbReference type="GO" id="GO:0005634">
    <property type="term" value="C:nucleus"/>
    <property type="evidence" value="ECO:0007669"/>
    <property type="project" value="UniProtKB-SubCell"/>
</dbReference>
<evidence type="ECO:0000256" key="5">
    <source>
        <dbReference type="ARBA" id="ARBA00022737"/>
    </source>
</evidence>
<evidence type="ECO:0000256" key="14">
    <source>
        <dbReference type="SAM" id="MobiDB-lite"/>
    </source>
</evidence>
<evidence type="ECO:0000256" key="6">
    <source>
        <dbReference type="ARBA" id="ARBA00022803"/>
    </source>
</evidence>
<organism evidence="15 16">
    <name type="scientific">Petromyzon marinus</name>
    <name type="common">Sea lamprey</name>
    <dbReference type="NCBI Taxonomy" id="7757"/>
    <lineage>
        <taxon>Eukaryota</taxon>
        <taxon>Metazoa</taxon>
        <taxon>Chordata</taxon>
        <taxon>Craniata</taxon>
        <taxon>Vertebrata</taxon>
        <taxon>Cyclostomata</taxon>
        <taxon>Hyperoartia</taxon>
        <taxon>Petromyzontiformes</taxon>
        <taxon>Petromyzontidae</taxon>
        <taxon>Petromyzon</taxon>
    </lineage>
</organism>
<evidence type="ECO:0000256" key="1">
    <source>
        <dbReference type="ARBA" id="ARBA00004123"/>
    </source>
</evidence>
<evidence type="ECO:0000256" key="10">
    <source>
        <dbReference type="ARBA" id="ARBA00066258"/>
    </source>
</evidence>
<feature type="region of interest" description="Disordered" evidence="14">
    <location>
        <begin position="264"/>
        <end position="317"/>
    </location>
</feature>
<dbReference type="SMART" id="SM00028">
    <property type="entry name" value="TPR"/>
    <property type="match status" value="4"/>
</dbReference>
<dbReference type="PANTHER" id="PTHR21581:SF6">
    <property type="entry name" value="TRAFFICKING PROTEIN PARTICLE COMPLEX SUBUNIT 12"/>
    <property type="match status" value="1"/>
</dbReference>
<evidence type="ECO:0000313" key="16">
    <source>
        <dbReference type="RefSeq" id="XP_032815581.1"/>
    </source>
</evidence>
<dbReference type="Pfam" id="PF13181">
    <property type="entry name" value="TPR_8"/>
    <property type="match status" value="1"/>
</dbReference>
<sequence>MDDLEHKKEDAMMASNQDTGKEESEQDGESLPPATDTIDLGPEENDDEDVAEMSALLGDTMMESVLISDSPSNSEDDGTAESATLQTSDKLENGAETELRVGFQPDPKRDTVVELACVASEMHAATGTSPPRTPIDSIEGTNNDVEIGEADIAQSSQSAATVAALDQLSPEEEDSLPVCTIFSKAPATKVHAREQQAVKEDGFQSQMVKSASFTACVEPSNPKAAGADVIHPSPSLSKFFAEEPSTTGAEFFDSFTSASVITSNNPNVDSQAPPSGLTSLSLSPSESQKPFAESEVSSHTSTEAPPSQAAGGLESPQPFSVFAAGEDAFVSALSVSESDRRHDAWLPSEETRRTLIAVATQQYGNMFVERERLTMPGLKADAPQEDPVKDLLHKCVGEQEAAKRKVLTVDSVEPSLAGLKQLINSWNWRAAVELTGRLLTAHGQGHGKCGQPSSHTTDSIQLWFVRLALLVKLRLFGGCDAELEPFGNLDHPDLYYEYYPHVYPARRGSMVPFSLRILHAELPQYLGRPQETLDRLHQVGVICAKILSNLENGLAEDGSMINLSTENRQASVQLWRSRVARVHYSTANCLLLMKDYCLAVNTYEAIIPIQPEQELQLLNNIGKILLQVGDLAAAQKYFQRVESICENKEGVQHKTMVLMNRAFALLAENNFPDAYRCFQEVSKLDPTNAVANNNAAVCLLYMGKLKESLRQLEELIQKEPQRYLHESVLFNLSTMYELESSRSTAKKQGLLATVAPHSGDSFGVQCLKML</sequence>
<protein>
    <recommendedName>
        <fullName evidence="11">Trafficking protein particle complex subunit 12</fullName>
    </recommendedName>
    <alternativeName>
        <fullName evidence="12">Tetratricopeptide repeat protein 15</fullName>
    </alternativeName>
</protein>
<dbReference type="KEGG" id="pmrn:116945287"/>
<evidence type="ECO:0000256" key="11">
    <source>
        <dbReference type="ARBA" id="ARBA00074587"/>
    </source>
</evidence>
<dbReference type="GO" id="GO:0030008">
    <property type="term" value="C:TRAPP complex"/>
    <property type="evidence" value="ECO:0007669"/>
    <property type="project" value="TreeGrafter"/>
</dbReference>
<dbReference type="PROSITE" id="PS50005">
    <property type="entry name" value="TPR"/>
    <property type="match status" value="1"/>
</dbReference>
<dbReference type="InterPro" id="IPR019734">
    <property type="entry name" value="TPR_rpt"/>
</dbReference>
<comment type="subcellular location">
    <subcellularLocation>
        <location evidence="2">Endoplasmic reticulum-Golgi intermediate compartment</location>
    </subcellularLocation>
    <subcellularLocation>
        <location evidence="1">Nucleus</location>
    </subcellularLocation>
</comment>
<evidence type="ECO:0000256" key="3">
    <source>
        <dbReference type="ARBA" id="ARBA00022448"/>
    </source>
</evidence>
<dbReference type="RefSeq" id="XP_032815582.1">
    <property type="nucleotide sequence ID" value="XM_032959691.1"/>
</dbReference>
<keyword evidence="8" id="KW-0539">Nucleus</keyword>
<feature type="compositionally biased region" description="Polar residues" evidence="14">
    <location>
        <begin position="295"/>
        <end position="305"/>
    </location>
</feature>
<evidence type="ECO:0000256" key="2">
    <source>
        <dbReference type="ARBA" id="ARBA00004399"/>
    </source>
</evidence>
<keyword evidence="3" id="KW-0813">Transport</keyword>
<evidence type="ECO:0000256" key="12">
    <source>
        <dbReference type="ARBA" id="ARBA00081147"/>
    </source>
</evidence>
<keyword evidence="4" id="KW-0597">Phosphoprotein</keyword>
<evidence type="ECO:0000256" key="7">
    <source>
        <dbReference type="ARBA" id="ARBA00022892"/>
    </source>
</evidence>
<dbReference type="Pfam" id="PF14559">
    <property type="entry name" value="TPR_19"/>
    <property type="match status" value="1"/>
</dbReference>
<name>A0AAJ7TEW0_PETMA</name>
<feature type="compositionally biased region" description="Basic and acidic residues" evidence="14">
    <location>
        <begin position="89"/>
        <end position="99"/>
    </location>
</feature>
<dbReference type="Gene3D" id="1.25.40.10">
    <property type="entry name" value="Tetratricopeptide repeat domain"/>
    <property type="match status" value="1"/>
</dbReference>
<feature type="repeat" description="TPR" evidence="13">
    <location>
        <begin position="655"/>
        <end position="688"/>
    </location>
</feature>
<dbReference type="AlphaFoldDB" id="A0AAJ7TEW0"/>
<proteinExistence type="predicted"/>
<dbReference type="CTD" id="51112"/>
<dbReference type="RefSeq" id="XP_032815581.1">
    <property type="nucleotide sequence ID" value="XM_032959690.1"/>
</dbReference>
<evidence type="ECO:0000256" key="4">
    <source>
        <dbReference type="ARBA" id="ARBA00022553"/>
    </source>
</evidence>
<comment type="function">
    <text evidence="9">Component of the TRAPP complex, which is involved in endoplasmic reticulum to Golgi apparatus trafficking at a very early stage. Also plays a role in chromosome congression, kinetochore assembly and stability and controls the recruitment of CENPE to the kinetochores.</text>
</comment>
<feature type="compositionally biased region" description="Acidic residues" evidence="14">
    <location>
        <begin position="41"/>
        <end position="51"/>
    </location>
</feature>
<dbReference type="SUPFAM" id="SSF48452">
    <property type="entry name" value="TPR-like"/>
    <property type="match status" value="1"/>
</dbReference>
<dbReference type="FunFam" id="1.25.40.10:FF:000170">
    <property type="entry name" value="Trafficking protein particle complex subunit 12"/>
    <property type="match status" value="1"/>
</dbReference>
<reference evidence="16 17" key="1">
    <citation type="submission" date="2025-04" db="UniProtKB">
        <authorList>
            <consortium name="RefSeq"/>
        </authorList>
    </citation>
    <scope>IDENTIFICATION</scope>
    <source>
        <tissue evidence="16 17">Sperm</tissue>
    </source>
</reference>
<comment type="subunit">
    <text evidence="10">Component of the multisubunit TRAPP (transport protein particle) complex, which includes at least TRAPPC2, TRAPPC2L, TRAPPC3, TRAPPC3L, TRAPPC4, TRAPPC5, TRAPPC8, TRAPPC9, TRAPPC10, TRAPPC11 and TRAPPC12. Interacts with CENPE.</text>
</comment>
<evidence type="ECO:0000313" key="17">
    <source>
        <dbReference type="RefSeq" id="XP_032815582.1"/>
    </source>
</evidence>